<gene>
    <name evidence="7" type="ORF">B4U80_03452</name>
</gene>
<feature type="transmembrane region" description="Helical" evidence="5">
    <location>
        <begin position="146"/>
        <end position="169"/>
    </location>
</feature>
<proteinExistence type="predicted"/>
<sequence>MYSALSSINWMFIEGLLLHSRITTSIFKKSFPFKLYYVIGWGLPLIIIIVWSCLMSQQLHTPCWEGYGKLNIIWLITAPMIFVLMINFVFLINIIRILMTRLKLTSSEETTRIRKAFKATILLFPLLGTTHLLFCLNPKNSELEEAYMITNAFLQSSQGIFVSFFYCFLNNDVQNAIRNAYLRAYTARSGGKRSTTIFCKRRSSKMTSVNLDGKCDSTRTDLKLTMKNNKTQCTLVKPKIEEGVV</sequence>
<feature type="transmembrane region" description="Helical" evidence="5">
    <location>
        <begin position="116"/>
        <end position="134"/>
    </location>
</feature>
<dbReference type="GO" id="GO:0017046">
    <property type="term" value="F:peptide hormone binding"/>
    <property type="evidence" value="ECO:0007669"/>
    <property type="project" value="TreeGrafter"/>
</dbReference>
<dbReference type="GO" id="GO:0007166">
    <property type="term" value="P:cell surface receptor signaling pathway"/>
    <property type="evidence" value="ECO:0007669"/>
    <property type="project" value="InterPro"/>
</dbReference>
<dbReference type="GO" id="GO:0007188">
    <property type="term" value="P:adenylate cyclase-modulating G protein-coupled receptor signaling pathway"/>
    <property type="evidence" value="ECO:0007669"/>
    <property type="project" value="TreeGrafter"/>
</dbReference>
<evidence type="ECO:0000256" key="5">
    <source>
        <dbReference type="SAM" id="Phobius"/>
    </source>
</evidence>
<comment type="caution">
    <text evidence="7">The sequence shown here is derived from an EMBL/GenBank/DDBJ whole genome shotgun (WGS) entry which is preliminary data.</text>
</comment>
<evidence type="ECO:0000256" key="3">
    <source>
        <dbReference type="ARBA" id="ARBA00022989"/>
    </source>
</evidence>
<evidence type="ECO:0000256" key="4">
    <source>
        <dbReference type="ARBA" id="ARBA00023136"/>
    </source>
</evidence>
<feature type="domain" description="G-protein coupled receptors family 2 profile 2" evidence="6">
    <location>
        <begin position="1"/>
        <end position="170"/>
    </location>
</feature>
<accession>A0A443SDE9</accession>
<protein>
    <submittedName>
        <fullName evidence="7">Corticotropin-releasing factor receptor 2-like protein</fullName>
    </submittedName>
</protein>
<reference evidence="7 8" key="1">
    <citation type="journal article" date="2018" name="Gigascience">
        <title>Genomes of trombidid mites reveal novel predicted allergens and laterally-transferred genes associated with secondary metabolism.</title>
        <authorList>
            <person name="Dong X."/>
            <person name="Chaisiri K."/>
            <person name="Xia D."/>
            <person name="Armstrong S.D."/>
            <person name="Fang Y."/>
            <person name="Donnelly M.J."/>
            <person name="Kadowaki T."/>
            <person name="McGarry J.W."/>
            <person name="Darby A.C."/>
            <person name="Makepeace B.L."/>
        </authorList>
    </citation>
    <scope>NUCLEOTIDE SEQUENCE [LARGE SCALE GENOMIC DNA]</scope>
    <source>
        <strain evidence="7">UoL-UT</strain>
    </source>
</reference>
<evidence type="ECO:0000259" key="6">
    <source>
        <dbReference type="PROSITE" id="PS50261"/>
    </source>
</evidence>
<feature type="transmembrane region" description="Helical" evidence="5">
    <location>
        <begin position="72"/>
        <end position="95"/>
    </location>
</feature>
<feature type="transmembrane region" description="Helical" evidence="5">
    <location>
        <begin position="35"/>
        <end position="52"/>
    </location>
</feature>
<dbReference type="STRING" id="299467.A0A443SDE9"/>
<evidence type="ECO:0000256" key="1">
    <source>
        <dbReference type="ARBA" id="ARBA00004141"/>
    </source>
</evidence>
<dbReference type="Proteomes" id="UP000288716">
    <property type="component" value="Unassembled WGS sequence"/>
</dbReference>
<dbReference type="SUPFAM" id="SSF81321">
    <property type="entry name" value="Family A G protein-coupled receptor-like"/>
    <property type="match status" value="1"/>
</dbReference>
<dbReference type="Pfam" id="PF00002">
    <property type="entry name" value="7tm_2"/>
    <property type="match status" value="1"/>
</dbReference>
<comment type="subcellular location">
    <subcellularLocation>
        <location evidence="1">Membrane</location>
        <topology evidence="1">Multi-pass membrane protein</topology>
    </subcellularLocation>
</comment>
<dbReference type="Gene3D" id="1.20.1070.10">
    <property type="entry name" value="Rhodopsin 7-helix transmembrane proteins"/>
    <property type="match status" value="1"/>
</dbReference>
<dbReference type="PANTHER" id="PTHR45620:SF15">
    <property type="entry name" value="DIURETIC HORMONE 44 RECEPTOR 1-RELATED"/>
    <property type="match status" value="1"/>
</dbReference>
<dbReference type="VEuPathDB" id="VectorBase:LDEU006510"/>
<dbReference type="PRINTS" id="PR00249">
    <property type="entry name" value="GPCRSECRETIN"/>
</dbReference>
<dbReference type="GO" id="GO:0008528">
    <property type="term" value="F:G protein-coupled peptide receptor activity"/>
    <property type="evidence" value="ECO:0007669"/>
    <property type="project" value="TreeGrafter"/>
</dbReference>
<dbReference type="InterPro" id="IPR000832">
    <property type="entry name" value="GPCR_2_secretin-like"/>
</dbReference>
<keyword evidence="2 5" id="KW-0812">Transmembrane</keyword>
<dbReference type="EMBL" id="NCKV01003607">
    <property type="protein sequence ID" value="RWS25530.1"/>
    <property type="molecule type" value="Genomic_DNA"/>
</dbReference>
<organism evidence="7 8">
    <name type="scientific">Leptotrombidium deliense</name>
    <dbReference type="NCBI Taxonomy" id="299467"/>
    <lineage>
        <taxon>Eukaryota</taxon>
        <taxon>Metazoa</taxon>
        <taxon>Ecdysozoa</taxon>
        <taxon>Arthropoda</taxon>
        <taxon>Chelicerata</taxon>
        <taxon>Arachnida</taxon>
        <taxon>Acari</taxon>
        <taxon>Acariformes</taxon>
        <taxon>Trombidiformes</taxon>
        <taxon>Prostigmata</taxon>
        <taxon>Anystina</taxon>
        <taxon>Parasitengona</taxon>
        <taxon>Trombiculoidea</taxon>
        <taxon>Trombiculidae</taxon>
        <taxon>Leptotrombidium</taxon>
    </lineage>
</organism>
<evidence type="ECO:0000256" key="2">
    <source>
        <dbReference type="ARBA" id="ARBA00022692"/>
    </source>
</evidence>
<name>A0A443SDE9_9ACAR</name>
<keyword evidence="7" id="KW-0675">Receptor</keyword>
<dbReference type="PANTHER" id="PTHR45620">
    <property type="entry name" value="PDF RECEPTOR-LIKE PROTEIN-RELATED"/>
    <property type="match status" value="1"/>
</dbReference>
<keyword evidence="4 5" id="KW-0472">Membrane</keyword>
<dbReference type="PROSITE" id="PS50261">
    <property type="entry name" value="G_PROTEIN_RECEP_F2_4"/>
    <property type="match status" value="1"/>
</dbReference>
<dbReference type="GO" id="GO:0005886">
    <property type="term" value="C:plasma membrane"/>
    <property type="evidence" value="ECO:0007669"/>
    <property type="project" value="TreeGrafter"/>
</dbReference>
<dbReference type="InterPro" id="IPR017981">
    <property type="entry name" value="GPCR_2-like_7TM"/>
</dbReference>
<dbReference type="AlphaFoldDB" id="A0A443SDE9"/>
<evidence type="ECO:0000313" key="7">
    <source>
        <dbReference type="EMBL" id="RWS25530.1"/>
    </source>
</evidence>
<evidence type="ECO:0000313" key="8">
    <source>
        <dbReference type="Proteomes" id="UP000288716"/>
    </source>
</evidence>
<dbReference type="InterPro" id="IPR050332">
    <property type="entry name" value="GPCR_2"/>
</dbReference>
<keyword evidence="3 5" id="KW-1133">Transmembrane helix</keyword>
<dbReference type="OrthoDB" id="5967113at2759"/>
<keyword evidence="8" id="KW-1185">Reference proteome</keyword>